<dbReference type="OrthoDB" id="10039395at2759"/>
<feature type="transmembrane region" description="Helical" evidence="1">
    <location>
        <begin position="649"/>
        <end position="673"/>
    </location>
</feature>
<accession>A0A9D3N4Z4</accession>
<dbReference type="InterPro" id="IPR007110">
    <property type="entry name" value="Ig-like_dom"/>
</dbReference>
<dbReference type="PANTHER" id="PTHR46013">
    <property type="entry name" value="VASCULAR CELL ADHESION MOLECULE 1"/>
    <property type="match status" value="1"/>
</dbReference>
<dbReference type="InterPro" id="IPR003598">
    <property type="entry name" value="Ig_sub2"/>
</dbReference>
<feature type="chain" id="PRO_5038657933" description="Ig-like domain-containing protein" evidence="2">
    <location>
        <begin position="24"/>
        <end position="743"/>
    </location>
</feature>
<evidence type="ECO:0000313" key="4">
    <source>
        <dbReference type="EMBL" id="KAG7316059.1"/>
    </source>
</evidence>
<reference evidence="4 5" key="1">
    <citation type="submission" date="2021-06" db="EMBL/GenBank/DDBJ databases">
        <title>Chromosome-level genome assembly of the red-tail catfish (Hemibagrus wyckioides).</title>
        <authorList>
            <person name="Shao F."/>
        </authorList>
    </citation>
    <scope>NUCLEOTIDE SEQUENCE [LARGE SCALE GENOMIC DNA]</scope>
    <source>
        <strain evidence="4">EC202008001</strain>
        <tissue evidence="4">Blood</tissue>
    </source>
</reference>
<organism evidence="4 5">
    <name type="scientific">Hemibagrus wyckioides</name>
    <dbReference type="NCBI Taxonomy" id="337641"/>
    <lineage>
        <taxon>Eukaryota</taxon>
        <taxon>Metazoa</taxon>
        <taxon>Chordata</taxon>
        <taxon>Craniata</taxon>
        <taxon>Vertebrata</taxon>
        <taxon>Euteleostomi</taxon>
        <taxon>Actinopterygii</taxon>
        <taxon>Neopterygii</taxon>
        <taxon>Teleostei</taxon>
        <taxon>Ostariophysi</taxon>
        <taxon>Siluriformes</taxon>
        <taxon>Bagridae</taxon>
        <taxon>Hemibagrus</taxon>
    </lineage>
</organism>
<dbReference type="SUPFAM" id="SSF48726">
    <property type="entry name" value="Immunoglobulin"/>
    <property type="match status" value="7"/>
</dbReference>
<name>A0A9D3N4Z4_9TELE</name>
<evidence type="ECO:0000256" key="2">
    <source>
        <dbReference type="SAM" id="SignalP"/>
    </source>
</evidence>
<evidence type="ECO:0000256" key="1">
    <source>
        <dbReference type="SAM" id="Phobius"/>
    </source>
</evidence>
<feature type="domain" description="Ig-like" evidence="3">
    <location>
        <begin position="145"/>
        <end position="210"/>
    </location>
</feature>
<keyword evidence="1" id="KW-0472">Membrane</keyword>
<dbReference type="PROSITE" id="PS50835">
    <property type="entry name" value="IG_LIKE"/>
    <property type="match status" value="6"/>
</dbReference>
<dbReference type="PANTHER" id="PTHR46013:SF4">
    <property type="entry name" value="B-CELL RECEPTOR CD22-RELATED"/>
    <property type="match status" value="1"/>
</dbReference>
<gene>
    <name evidence="4" type="ORF">KOW79_020925</name>
</gene>
<dbReference type="Pfam" id="PF13895">
    <property type="entry name" value="Ig_2"/>
    <property type="match status" value="5"/>
</dbReference>
<dbReference type="InterPro" id="IPR013783">
    <property type="entry name" value="Ig-like_fold"/>
</dbReference>
<feature type="domain" description="Ig-like" evidence="3">
    <location>
        <begin position="215"/>
        <end position="296"/>
    </location>
</feature>
<dbReference type="Proteomes" id="UP000824219">
    <property type="component" value="Linkage Group LG26"/>
</dbReference>
<dbReference type="AlphaFoldDB" id="A0A9D3N4Z4"/>
<feature type="signal peptide" evidence="2">
    <location>
        <begin position="1"/>
        <end position="23"/>
    </location>
</feature>
<dbReference type="InterPro" id="IPR036179">
    <property type="entry name" value="Ig-like_dom_sf"/>
</dbReference>
<keyword evidence="1" id="KW-1133">Transmembrane helix</keyword>
<dbReference type="Gene3D" id="2.60.40.10">
    <property type="entry name" value="Immunoglobulins"/>
    <property type="match status" value="7"/>
</dbReference>
<comment type="caution">
    <text evidence="4">The sequence shown here is derived from an EMBL/GenBank/DDBJ whole genome shotgun (WGS) entry which is preliminary data.</text>
</comment>
<protein>
    <recommendedName>
        <fullName evidence="3">Ig-like domain-containing protein</fullName>
    </recommendedName>
</protein>
<dbReference type="InterPro" id="IPR003599">
    <property type="entry name" value="Ig_sub"/>
</dbReference>
<feature type="domain" description="Ig-like" evidence="3">
    <location>
        <begin position="387"/>
        <end position="466"/>
    </location>
</feature>
<dbReference type="SMART" id="SM00409">
    <property type="entry name" value="IG"/>
    <property type="match status" value="7"/>
</dbReference>
<keyword evidence="5" id="KW-1185">Reference proteome</keyword>
<feature type="domain" description="Ig-like" evidence="3">
    <location>
        <begin position="301"/>
        <end position="382"/>
    </location>
</feature>
<keyword evidence="1" id="KW-0812">Transmembrane</keyword>
<feature type="domain" description="Ig-like" evidence="3">
    <location>
        <begin position="471"/>
        <end position="551"/>
    </location>
</feature>
<evidence type="ECO:0000259" key="3">
    <source>
        <dbReference type="PROSITE" id="PS50835"/>
    </source>
</evidence>
<dbReference type="EMBL" id="JAHKSW010000026">
    <property type="protein sequence ID" value="KAG7316059.1"/>
    <property type="molecule type" value="Genomic_DNA"/>
</dbReference>
<dbReference type="SMART" id="SM00408">
    <property type="entry name" value="IGc2"/>
    <property type="match status" value="6"/>
</dbReference>
<proteinExistence type="predicted"/>
<sequence>MVSLWILPPAALLLQAVMTVVESQRSPNYKHYSICAVKGSTVTMSFTYIRALFAVPSKVYWSKETAASSEPPDLALEPEYRGRVRYSRVNDQGWALILSNVTEEDQRKYYAVIILNSGRRVEGGQGVNLTVTALQGEMIYDTVVEGNEVTLTCKTTCGPTETPTFTWYRNGLELFSINPLHLQSVSNRDAGSYSCGLKGQSYRSPEVTLNVFYPPKSVSVFISPSDEVMEDSVVTLTCSSDANPPVHRYTWYKGKIAISKGQSYSIKKVSSEDSGEYRCLVENQYGEEYSDGATVNVLYRPKGVLVIISPSGEIVEGSSVTLTCISDANPPEQSYIWYKDRYVIGIGKTYSINKASSENSGVYMCKSSNIYGEEYSSEVTLNVLHPPKSVSVSISPSGEIVEGSSVTLTCSSDVNPVEYAWIKGISIIGTTKTYTFSKIRSEESGKYKCKSKNRYGEKYSEESTINVLYPPKRVSASVSPSGDIMEGSSVTLTCSSNANPPVQRYAWYKGAIMMAKRETYVIRRISSEDSGEYKCKSSNQYGAKSSKVTLNVLYPPKNVSASISDLVEGNSVTLTCSSDANPPVQSYTWYKVNKSSPVGSGQSYSFMMSSNSSGEFYCVAQNKYGSQRSPAVFVRLYASYSSDLSFSSVVLSVAVCVGGLCVIGAFIIGIYCVRRKRQKRNQEVPPAEDSTYMSLDPMTRSSNDVYSTLAAGQCKAPDNTYTTLDPHSISSDYDTLTTVRKHR</sequence>
<keyword evidence="2" id="KW-0732">Signal</keyword>
<dbReference type="Pfam" id="PF13927">
    <property type="entry name" value="Ig_3"/>
    <property type="match status" value="1"/>
</dbReference>
<feature type="domain" description="Ig-like" evidence="3">
    <location>
        <begin position="555"/>
        <end position="634"/>
    </location>
</feature>
<evidence type="ECO:0000313" key="5">
    <source>
        <dbReference type="Proteomes" id="UP000824219"/>
    </source>
</evidence>